<evidence type="ECO:0000256" key="1">
    <source>
        <dbReference type="SAM" id="Phobius"/>
    </source>
</evidence>
<keyword evidence="3" id="KW-1185">Reference proteome</keyword>
<keyword evidence="1" id="KW-1133">Transmembrane helix</keyword>
<sequence length="148" mass="15774">MTLADLPQSPGWAITSALLGAIGADALLSTLPLVRNPRRAQHLDKGDVVLILAEKTDNLQSAAGVAEMRQRTVSLGVLCRALGADAQADAVYHHLHLVAYDALRALQTAGNAQKVAETGVQFHVDDIDIDGAIVVGGWAIDYRYKRPL</sequence>
<dbReference type="Proteomes" id="UP000247540">
    <property type="component" value="Unassembled WGS sequence"/>
</dbReference>
<reference evidence="2 3" key="1">
    <citation type="submission" date="2018-06" db="EMBL/GenBank/DDBJ databases">
        <title>Genomic Encyclopedia of Type Strains, Phase III (KMG-III): the genomes of soil and plant-associated and newly described type strains.</title>
        <authorList>
            <person name="Whitman W."/>
        </authorList>
    </citation>
    <scope>NUCLEOTIDE SEQUENCE [LARGE SCALE GENOMIC DNA]</scope>
    <source>
        <strain evidence="2 3">CECT 7646</strain>
    </source>
</reference>
<gene>
    <name evidence="2" type="ORF">DFQ15_101155</name>
</gene>
<dbReference type="RefSeq" id="WP_146228611.1">
    <property type="nucleotide sequence ID" value="NZ_JAMOFZ010000002.1"/>
</dbReference>
<organism evidence="2 3">
    <name type="scientific">Xylophilus ampelinus</name>
    <dbReference type="NCBI Taxonomy" id="54067"/>
    <lineage>
        <taxon>Bacteria</taxon>
        <taxon>Pseudomonadati</taxon>
        <taxon>Pseudomonadota</taxon>
        <taxon>Betaproteobacteria</taxon>
        <taxon>Burkholderiales</taxon>
        <taxon>Xylophilus</taxon>
    </lineage>
</organism>
<proteinExistence type="predicted"/>
<feature type="transmembrane region" description="Helical" evidence="1">
    <location>
        <begin position="12"/>
        <end position="34"/>
    </location>
</feature>
<evidence type="ECO:0000313" key="3">
    <source>
        <dbReference type="Proteomes" id="UP000247540"/>
    </source>
</evidence>
<evidence type="ECO:0000313" key="2">
    <source>
        <dbReference type="EMBL" id="PYE79835.1"/>
    </source>
</evidence>
<keyword evidence="1" id="KW-0812">Transmembrane</keyword>
<name>A0A318SLG3_9BURK</name>
<accession>A0A318SLG3</accession>
<dbReference type="EMBL" id="QJTC01000001">
    <property type="protein sequence ID" value="PYE79835.1"/>
    <property type="molecule type" value="Genomic_DNA"/>
</dbReference>
<comment type="caution">
    <text evidence="2">The sequence shown here is derived from an EMBL/GenBank/DDBJ whole genome shotgun (WGS) entry which is preliminary data.</text>
</comment>
<dbReference type="AlphaFoldDB" id="A0A318SLG3"/>
<keyword evidence="1" id="KW-0472">Membrane</keyword>
<protein>
    <submittedName>
        <fullName evidence="2">Uncharacterized protein</fullName>
    </submittedName>
</protein>